<organism evidence="3 4">
    <name type="scientific">Oceanicoccus sagamiensis</name>
    <dbReference type="NCBI Taxonomy" id="716816"/>
    <lineage>
        <taxon>Bacteria</taxon>
        <taxon>Pseudomonadati</taxon>
        <taxon>Pseudomonadota</taxon>
        <taxon>Gammaproteobacteria</taxon>
        <taxon>Cellvibrionales</taxon>
        <taxon>Spongiibacteraceae</taxon>
        <taxon>Oceanicoccus</taxon>
    </lineage>
</organism>
<dbReference type="STRING" id="716816.BST96_00720"/>
<dbReference type="Proteomes" id="UP000193450">
    <property type="component" value="Chromosome"/>
</dbReference>
<dbReference type="RefSeq" id="WP_085756852.1">
    <property type="nucleotide sequence ID" value="NZ_CP019343.1"/>
</dbReference>
<evidence type="ECO:0008006" key="5">
    <source>
        <dbReference type="Google" id="ProtNLM"/>
    </source>
</evidence>
<reference evidence="3 4" key="1">
    <citation type="submission" date="2016-11" db="EMBL/GenBank/DDBJ databases">
        <title>Trade-off between light-utilization and light-protection in marine flavobacteria.</title>
        <authorList>
            <person name="Kumagai Y."/>
        </authorList>
    </citation>
    <scope>NUCLEOTIDE SEQUENCE [LARGE SCALE GENOMIC DNA]</scope>
    <source>
        <strain evidence="3 4">NBRC 107125</strain>
    </source>
</reference>
<dbReference type="GO" id="GO:0015562">
    <property type="term" value="F:efflux transmembrane transporter activity"/>
    <property type="evidence" value="ECO:0007669"/>
    <property type="project" value="InterPro"/>
</dbReference>
<protein>
    <recommendedName>
        <fullName evidence="5">Transporter</fullName>
    </recommendedName>
</protein>
<dbReference type="NCBIfam" id="TIGR01845">
    <property type="entry name" value="outer_NodT"/>
    <property type="match status" value="1"/>
</dbReference>
<gene>
    <name evidence="3" type="ORF">BST96_00720</name>
</gene>
<dbReference type="GO" id="GO:0009279">
    <property type="term" value="C:cell outer membrane"/>
    <property type="evidence" value="ECO:0007669"/>
    <property type="project" value="UniProtKB-SubCell"/>
</dbReference>
<evidence type="ECO:0000313" key="4">
    <source>
        <dbReference type="Proteomes" id="UP000193450"/>
    </source>
</evidence>
<evidence type="ECO:0000256" key="2">
    <source>
        <dbReference type="RuleBase" id="RU362097"/>
    </source>
</evidence>
<proteinExistence type="inferred from homology"/>
<dbReference type="OrthoDB" id="9770517at2"/>
<keyword evidence="2" id="KW-0564">Palmitate</keyword>
<dbReference type="PROSITE" id="PS51257">
    <property type="entry name" value="PROKAR_LIPOPROTEIN"/>
    <property type="match status" value="1"/>
</dbReference>
<dbReference type="SUPFAM" id="SSF56954">
    <property type="entry name" value="Outer membrane efflux proteins (OEP)"/>
    <property type="match status" value="1"/>
</dbReference>
<dbReference type="Pfam" id="PF02321">
    <property type="entry name" value="OEP"/>
    <property type="match status" value="2"/>
</dbReference>
<keyword evidence="2" id="KW-0472">Membrane</keyword>
<dbReference type="InterPro" id="IPR003423">
    <property type="entry name" value="OMP_efflux"/>
</dbReference>
<dbReference type="EMBL" id="CP019343">
    <property type="protein sequence ID" value="ARN72764.1"/>
    <property type="molecule type" value="Genomic_DNA"/>
</dbReference>
<dbReference type="Gene3D" id="2.20.200.10">
    <property type="entry name" value="Outer membrane efflux proteins (OEP)"/>
    <property type="match status" value="1"/>
</dbReference>
<keyword evidence="2" id="KW-0812">Transmembrane</keyword>
<dbReference type="InterPro" id="IPR010131">
    <property type="entry name" value="MdtP/NodT-like"/>
</dbReference>
<evidence type="ECO:0000313" key="3">
    <source>
        <dbReference type="EMBL" id="ARN72764.1"/>
    </source>
</evidence>
<dbReference type="Gene3D" id="1.20.1600.10">
    <property type="entry name" value="Outer membrane efflux proteins (OEP)"/>
    <property type="match status" value="1"/>
</dbReference>
<comment type="similarity">
    <text evidence="1 2">Belongs to the outer membrane factor (OMF) (TC 1.B.17) family.</text>
</comment>
<dbReference type="PANTHER" id="PTHR30203">
    <property type="entry name" value="OUTER MEMBRANE CATION EFFLUX PROTEIN"/>
    <property type="match status" value="1"/>
</dbReference>
<feature type="signal peptide" evidence="2">
    <location>
        <begin position="1"/>
        <end position="20"/>
    </location>
</feature>
<sequence>MMQRLSLIALALLVSSCMVGPDFESPEPDMPAEFYSSTENAQGGGRTLEELAWWELFQDPQLQSLIDTALKNNLDVKGALVAVETARARYGIERSNLFPTVDLFLGSERENSSLLTDGNDSISNTQELRFNIAWEVDLWGARRRANEAANAIYLSSSYALVGTQLSLISEVADTYIGILAAKGRLQIRENTVFARERALVIADKRFQGGLTSKLEVQQSRVELAEARAGIVDIEQDIFQLQSRLSILLGEEPQAFGITSSLLDQELPEGLVAGVPVSILKNRPDMMQAEQALQEATARLGIAKAAYYPRLNITGELGFETEEFSDLLDSDGQKWLVGGELLTPLFNAGRIRAEDKIAQLALEQAGLDYQQTLLDSLNEVSVALNRYHLSQRRLSEREVLEEASRAYLILAIKRYRNGVLAYIDVLDAQRKLLDAELSVNESKEIQLKSVVELYRALGGGWQPEDVPVDITAADMAGL</sequence>
<comment type="subcellular location">
    <subcellularLocation>
        <location evidence="2">Cell outer membrane</location>
        <topology evidence="2">Lipid-anchor</topology>
    </subcellularLocation>
</comment>
<dbReference type="KEGG" id="osg:BST96_00720"/>
<name>A0A1X9N6G6_9GAMM</name>
<accession>A0A1X9N6G6</accession>
<dbReference type="AlphaFoldDB" id="A0A1X9N6G6"/>
<keyword evidence="2" id="KW-1134">Transmembrane beta strand</keyword>
<keyword evidence="4" id="KW-1185">Reference proteome</keyword>
<evidence type="ECO:0000256" key="1">
    <source>
        <dbReference type="ARBA" id="ARBA00007613"/>
    </source>
</evidence>
<keyword evidence="2" id="KW-0732">Signal</keyword>
<keyword evidence="2" id="KW-0449">Lipoprotein</keyword>
<feature type="chain" id="PRO_5011820249" description="Transporter" evidence="2">
    <location>
        <begin position="21"/>
        <end position="477"/>
    </location>
</feature>